<name>A0A0L8H8P4_OCTBM</name>
<feature type="domain" description="CUB" evidence="6">
    <location>
        <begin position="13"/>
        <end position="124"/>
    </location>
</feature>
<dbReference type="InterPro" id="IPR035914">
    <property type="entry name" value="Sperma_CUB_dom_sf"/>
</dbReference>
<dbReference type="Gene3D" id="4.10.400.10">
    <property type="entry name" value="Low-density Lipoprotein Receptor"/>
    <property type="match status" value="1"/>
</dbReference>
<feature type="disulfide bond" evidence="2">
    <location>
        <begin position="13"/>
        <end position="40"/>
    </location>
</feature>
<feature type="transmembrane region" description="Helical" evidence="5">
    <location>
        <begin position="182"/>
        <end position="207"/>
    </location>
</feature>
<keyword evidence="5" id="KW-1133">Transmembrane helix</keyword>
<feature type="region of interest" description="Disordered" evidence="4">
    <location>
        <begin position="274"/>
        <end position="358"/>
    </location>
</feature>
<dbReference type="InterPro" id="IPR036055">
    <property type="entry name" value="LDL_receptor-like_sf"/>
</dbReference>
<dbReference type="CDD" id="cd00112">
    <property type="entry name" value="LDLa"/>
    <property type="match status" value="1"/>
</dbReference>
<keyword evidence="5" id="KW-0472">Membrane</keyword>
<proteinExistence type="predicted"/>
<keyword evidence="5" id="KW-0812">Transmembrane</keyword>
<protein>
    <recommendedName>
        <fullName evidence="6">CUB domain-containing protein</fullName>
    </recommendedName>
</protein>
<dbReference type="InterPro" id="IPR052129">
    <property type="entry name" value="Spermadhesin-Link_domain"/>
</dbReference>
<feature type="compositionally biased region" description="Low complexity" evidence="4">
    <location>
        <begin position="325"/>
        <end position="345"/>
    </location>
</feature>
<comment type="caution">
    <text evidence="3">Lacks conserved residue(s) required for the propagation of feature annotation.</text>
</comment>
<dbReference type="STRING" id="37653.A0A0L8H8P4"/>
<dbReference type="AlphaFoldDB" id="A0A0L8H8P4"/>
<dbReference type="PANTHER" id="PTHR46908:SF8">
    <property type="entry name" value="C-TYPE LECTIN DOMAIN-CONTAINING PROTEIN"/>
    <property type="match status" value="1"/>
</dbReference>
<dbReference type="SUPFAM" id="SSF49854">
    <property type="entry name" value="Spermadhesin, CUB domain"/>
    <property type="match status" value="1"/>
</dbReference>
<dbReference type="InterPro" id="IPR002172">
    <property type="entry name" value="LDrepeatLR_classA_rpt"/>
</dbReference>
<gene>
    <name evidence="7" type="ORF">OCBIM_22019992mg</name>
</gene>
<dbReference type="PANTHER" id="PTHR46908">
    <property type="entry name" value="CUBILIN-LIKE PROTEIN"/>
    <property type="match status" value="1"/>
</dbReference>
<feature type="compositionally biased region" description="Basic and acidic residues" evidence="4">
    <location>
        <begin position="229"/>
        <end position="239"/>
    </location>
</feature>
<evidence type="ECO:0000259" key="6">
    <source>
        <dbReference type="PROSITE" id="PS01180"/>
    </source>
</evidence>
<evidence type="ECO:0000256" key="2">
    <source>
        <dbReference type="PROSITE-ProRule" id="PRU00059"/>
    </source>
</evidence>
<accession>A0A0L8H8P4</accession>
<dbReference type="OrthoDB" id="6140291at2759"/>
<sequence length="358" mass="38453">MSQASAANMRSECGGKIRVYSPGNLTTPGYPGNYPKDSFCIWLLEAKDGYIVQLTIHQFNGHSLNNSCRDFIQIRDGSSVSQELLYSCNTTNKVVNSTSRRLWIKFKSDSLINNKGLASSWDTHYTGVSSENISSLIECVNSFQCSNDECVSKSSHCDGINDCGCMVGCDEHQCDKTEIMSFGAQMAIGISIGVALFAILFCGTLFVEWRNKWTKNITSNGRPHKPHLKSKEADAEVTERLGTSQTNNVTQSPEGFSTPTAATSLTITSMDTGKNASSSLLQSSAASSSSPSSTITTTTTTAKTPPEGMASIAAPAPTQPPPPTTTTSTVQPPNIDNKNIMNNNKFTDEYSAGNSALQ</sequence>
<dbReference type="PROSITE" id="PS01180">
    <property type="entry name" value="CUB"/>
    <property type="match status" value="1"/>
</dbReference>
<dbReference type="PROSITE" id="PS50068">
    <property type="entry name" value="LDLRA_2"/>
    <property type="match status" value="1"/>
</dbReference>
<feature type="compositionally biased region" description="Low complexity" evidence="4">
    <location>
        <begin position="276"/>
        <end position="304"/>
    </location>
</feature>
<organism evidence="7">
    <name type="scientific">Octopus bimaculoides</name>
    <name type="common">California two-spotted octopus</name>
    <dbReference type="NCBI Taxonomy" id="37653"/>
    <lineage>
        <taxon>Eukaryota</taxon>
        <taxon>Metazoa</taxon>
        <taxon>Spiralia</taxon>
        <taxon>Lophotrochozoa</taxon>
        <taxon>Mollusca</taxon>
        <taxon>Cephalopoda</taxon>
        <taxon>Coleoidea</taxon>
        <taxon>Octopodiformes</taxon>
        <taxon>Octopoda</taxon>
        <taxon>Incirrata</taxon>
        <taxon>Octopodidae</taxon>
        <taxon>Octopus</taxon>
    </lineage>
</organism>
<dbReference type="InterPro" id="IPR000859">
    <property type="entry name" value="CUB_dom"/>
</dbReference>
<keyword evidence="1 2" id="KW-1015">Disulfide bond</keyword>
<dbReference type="EMBL" id="KQ418840">
    <property type="protein sequence ID" value="KOF85643.1"/>
    <property type="molecule type" value="Genomic_DNA"/>
</dbReference>
<feature type="region of interest" description="Disordered" evidence="4">
    <location>
        <begin position="216"/>
        <end position="260"/>
    </location>
</feature>
<evidence type="ECO:0000256" key="1">
    <source>
        <dbReference type="ARBA" id="ARBA00023157"/>
    </source>
</evidence>
<evidence type="ECO:0000256" key="4">
    <source>
        <dbReference type="SAM" id="MobiDB-lite"/>
    </source>
</evidence>
<reference evidence="7" key="1">
    <citation type="submission" date="2015-07" db="EMBL/GenBank/DDBJ databases">
        <title>MeaNS - Measles Nucleotide Surveillance Program.</title>
        <authorList>
            <person name="Tran T."/>
            <person name="Druce J."/>
        </authorList>
    </citation>
    <scope>NUCLEOTIDE SEQUENCE</scope>
    <source>
        <strain evidence="7">UCB-OBI-ISO-001</strain>
        <tissue evidence="7">Gonad</tissue>
    </source>
</reference>
<feature type="compositionally biased region" description="Polar residues" evidence="4">
    <location>
        <begin position="241"/>
        <end position="260"/>
    </location>
</feature>
<evidence type="ECO:0000256" key="3">
    <source>
        <dbReference type="PROSITE-ProRule" id="PRU00124"/>
    </source>
</evidence>
<dbReference type="SMART" id="SM00042">
    <property type="entry name" value="CUB"/>
    <property type="match status" value="1"/>
</dbReference>
<dbReference type="Pfam" id="PF00431">
    <property type="entry name" value="CUB"/>
    <property type="match status" value="1"/>
</dbReference>
<evidence type="ECO:0000256" key="5">
    <source>
        <dbReference type="SAM" id="Phobius"/>
    </source>
</evidence>
<dbReference type="CDD" id="cd00041">
    <property type="entry name" value="CUB"/>
    <property type="match status" value="1"/>
</dbReference>
<dbReference type="Gene3D" id="2.60.120.290">
    <property type="entry name" value="Spermadhesin, CUB domain"/>
    <property type="match status" value="1"/>
</dbReference>
<evidence type="ECO:0000313" key="7">
    <source>
        <dbReference type="EMBL" id="KOF85643.1"/>
    </source>
</evidence>